<dbReference type="EMBL" id="DXDX01000073">
    <property type="protein sequence ID" value="HIY21036.1"/>
    <property type="molecule type" value="Genomic_DNA"/>
</dbReference>
<dbReference type="PANTHER" id="PTHR43822:SF2">
    <property type="entry name" value="HOMOACONITASE, MITOCHONDRIAL"/>
    <property type="match status" value="1"/>
</dbReference>
<comment type="function">
    <text evidence="6">Catalyzes the isomerization between 2-isopropylmalate and 3-isopropylmalate, via the formation of 2-isopropylmaleate.</text>
</comment>
<dbReference type="InterPro" id="IPR001030">
    <property type="entry name" value="Acoase/IPM_deHydtase_lsu_aba"/>
</dbReference>
<dbReference type="GO" id="GO:0051539">
    <property type="term" value="F:4 iron, 4 sulfur cluster binding"/>
    <property type="evidence" value="ECO:0007669"/>
    <property type="project" value="UniProtKB-KW"/>
</dbReference>
<feature type="domain" description="Aconitase/3-isopropylmalate dehydratase large subunit alpha/beta/alpha" evidence="7">
    <location>
        <begin position="290"/>
        <end position="412"/>
    </location>
</feature>
<dbReference type="Proteomes" id="UP000823868">
    <property type="component" value="Unassembled WGS sequence"/>
</dbReference>
<accession>A0A9D1Y7R7</accession>
<keyword evidence="4 6" id="KW-0411">Iron-sulfur</keyword>
<dbReference type="InterPro" id="IPR033941">
    <property type="entry name" value="IPMI_cat"/>
</dbReference>
<keyword evidence="6" id="KW-0432">Leucine biosynthesis</keyword>
<dbReference type="EC" id="4.2.1.33" evidence="6"/>
<keyword evidence="1 6" id="KW-0004">4Fe-4S</keyword>
<feature type="domain" description="Aconitase/3-isopropylmalate dehydratase large subunit alpha/beta/alpha" evidence="7">
    <location>
        <begin position="26"/>
        <end position="286"/>
    </location>
</feature>
<dbReference type="Gene3D" id="3.30.499.10">
    <property type="entry name" value="Aconitase, domain 3"/>
    <property type="match status" value="2"/>
</dbReference>
<evidence type="ECO:0000256" key="3">
    <source>
        <dbReference type="ARBA" id="ARBA00023004"/>
    </source>
</evidence>
<sequence>MGMTLAEKTLARKCGKEQVVPGEIVVVPVDCAMMTDILGPRIIAGEMERLGRGLKNPDKVVVVCDHYTPSATEHQAEIVRFSRQWAKEHGVKHFYELEGPCHQLLAEKGFSRPGDILVGTDSHSCTSGAFACFGTGIGSTEMLGVVVTGEIWFKVPSTQLIQWTGKLSKGVMAKDLILHTIGVVGHAGATYQAMEFVGDTIEALPMDERICISNMAVEAGAKVGLIPADEKTISYLEAHGVADAREAPLLRSDPDAEYAKRLTFDAAQLTPTVACPHEVDNTCAVSLVAGTPVDQVYIGSCTGGRLSDLAAAAEVLKGRKVAPGCRLLVSPASRLVWNEANQLGLLDTLSQAGATILASTCGACLGLHSGTIGKGEVCVSTTNRNFIGRMGSKYGDVYLASAATAAASALEGRLADPRAYL</sequence>
<dbReference type="InterPro" id="IPR050067">
    <property type="entry name" value="IPM_dehydratase_rel_enz"/>
</dbReference>
<evidence type="ECO:0000259" key="7">
    <source>
        <dbReference type="Pfam" id="PF00330"/>
    </source>
</evidence>
<dbReference type="GO" id="GO:0009098">
    <property type="term" value="P:L-leucine biosynthetic process"/>
    <property type="evidence" value="ECO:0007669"/>
    <property type="project" value="UniProtKB-UniRule"/>
</dbReference>
<keyword evidence="2 6" id="KW-0479">Metal-binding</keyword>
<comment type="similarity">
    <text evidence="6">Belongs to the aconitase/IPM isomerase family. LeuC type 2 subfamily.</text>
</comment>
<evidence type="ECO:0000256" key="5">
    <source>
        <dbReference type="ARBA" id="ARBA00023239"/>
    </source>
</evidence>
<protein>
    <recommendedName>
        <fullName evidence="6">3-isopropylmalate dehydratase large subunit</fullName>
        <ecNumber evidence="6">4.2.1.33</ecNumber>
    </recommendedName>
    <alternativeName>
        <fullName evidence="6">Alpha-IPM isomerase</fullName>
        <shortName evidence="6">IPMI</shortName>
    </alternativeName>
    <alternativeName>
        <fullName evidence="6">Isopropylmalate isomerase</fullName>
    </alternativeName>
</protein>
<dbReference type="PROSITE" id="PS01244">
    <property type="entry name" value="ACONITASE_2"/>
    <property type="match status" value="1"/>
</dbReference>
<dbReference type="NCBIfam" id="TIGR02086">
    <property type="entry name" value="IPMI_arch"/>
    <property type="match status" value="1"/>
</dbReference>
<dbReference type="HAMAP" id="MF_01027">
    <property type="entry name" value="LeuC_type2"/>
    <property type="match status" value="1"/>
</dbReference>
<keyword evidence="6" id="KW-0028">Amino-acid biosynthesis</keyword>
<dbReference type="InterPro" id="IPR018136">
    <property type="entry name" value="Aconitase_4Fe-4S_BS"/>
</dbReference>
<dbReference type="InterPro" id="IPR006251">
    <property type="entry name" value="Homoacnase/IPMdehydase_lsu"/>
</dbReference>
<dbReference type="PRINTS" id="PR00415">
    <property type="entry name" value="ACONITASE"/>
</dbReference>
<dbReference type="InterPro" id="IPR011826">
    <property type="entry name" value="HAcnase/IPMdehydase_lsu_prok"/>
</dbReference>
<dbReference type="NCBIfam" id="NF001614">
    <property type="entry name" value="PRK00402.1"/>
    <property type="match status" value="1"/>
</dbReference>
<feature type="binding site" evidence="6">
    <location>
        <position position="364"/>
    </location>
    <ligand>
        <name>[4Fe-4S] cluster</name>
        <dbReference type="ChEBI" id="CHEBI:49883"/>
    </ligand>
</feature>
<proteinExistence type="inferred from homology"/>
<dbReference type="AlphaFoldDB" id="A0A9D1Y7R7"/>
<evidence type="ECO:0000256" key="6">
    <source>
        <dbReference type="HAMAP-Rule" id="MF_01027"/>
    </source>
</evidence>
<comment type="pathway">
    <text evidence="6">Amino-acid biosynthesis; L-leucine biosynthesis; L-leucine from 3-methyl-2-oxobutanoate: step 2/4.</text>
</comment>
<comment type="subunit">
    <text evidence="6">Heterodimer of LeuC and LeuD.</text>
</comment>
<dbReference type="SUPFAM" id="SSF53732">
    <property type="entry name" value="Aconitase iron-sulfur domain"/>
    <property type="match status" value="1"/>
</dbReference>
<dbReference type="GO" id="GO:0046872">
    <property type="term" value="F:metal ion binding"/>
    <property type="evidence" value="ECO:0007669"/>
    <property type="project" value="UniProtKB-KW"/>
</dbReference>
<organism evidence="8 9">
    <name type="scientific">Candidatus Flavonifractor merdigallinarum</name>
    <dbReference type="NCBI Taxonomy" id="2838589"/>
    <lineage>
        <taxon>Bacteria</taxon>
        <taxon>Bacillati</taxon>
        <taxon>Bacillota</taxon>
        <taxon>Clostridia</taxon>
        <taxon>Eubacteriales</taxon>
        <taxon>Oscillospiraceae</taxon>
        <taxon>Flavonifractor</taxon>
    </lineage>
</organism>
<dbReference type="GO" id="GO:0003861">
    <property type="term" value="F:3-isopropylmalate dehydratase activity"/>
    <property type="evidence" value="ECO:0007669"/>
    <property type="project" value="UniProtKB-UniRule"/>
</dbReference>
<feature type="binding site" evidence="6">
    <location>
        <position position="301"/>
    </location>
    <ligand>
        <name>[4Fe-4S] cluster</name>
        <dbReference type="ChEBI" id="CHEBI:49883"/>
    </ligand>
</feature>
<evidence type="ECO:0000256" key="4">
    <source>
        <dbReference type="ARBA" id="ARBA00023014"/>
    </source>
</evidence>
<keyword evidence="5 6" id="KW-0456">Lyase</keyword>
<gene>
    <name evidence="6" type="primary">leuC</name>
    <name evidence="8" type="ORF">H9841_03925</name>
</gene>
<dbReference type="PANTHER" id="PTHR43822">
    <property type="entry name" value="HOMOACONITASE, MITOCHONDRIAL-RELATED"/>
    <property type="match status" value="1"/>
</dbReference>
<dbReference type="CDD" id="cd01583">
    <property type="entry name" value="IPMI"/>
    <property type="match status" value="1"/>
</dbReference>
<feature type="binding site" evidence="6">
    <location>
        <position position="361"/>
    </location>
    <ligand>
        <name>[4Fe-4S] cluster</name>
        <dbReference type="ChEBI" id="CHEBI:49883"/>
    </ligand>
</feature>
<reference evidence="8" key="1">
    <citation type="journal article" date="2021" name="PeerJ">
        <title>Extensive microbial diversity within the chicken gut microbiome revealed by metagenomics and culture.</title>
        <authorList>
            <person name="Gilroy R."/>
            <person name="Ravi A."/>
            <person name="Getino M."/>
            <person name="Pursley I."/>
            <person name="Horton D.L."/>
            <person name="Alikhan N.F."/>
            <person name="Baker D."/>
            <person name="Gharbi K."/>
            <person name="Hall N."/>
            <person name="Watson M."/>
            <person name="Adriaenssens E.M."/>
            <person name="Foster-Nyarko E."/>
            <person name="Jarju S."/>
            <person name="Secka A."/>
            <person name="Antonio M."/>
            <person name="Oren A."/>
            <person name="Chaudhuri R.R."/>
            <person name="La Ragione R."/>
            <person name="Hildebrand F."/>
            <person name="Pallen M.J."/>
        </authorList>
    </citation>
    <scope>NUCLEOTIDE SEQUENCE</scope>
    <source>
        <strain evidence="8">ChiBcec16_6824</strain>
    </source>
</reference>
<dbReference type="NCBIfam" id="TIGR01343">
    <property type="entry name" value="hacA_fam"/>
    <property type="match status" value="1"/>
</dbReference>
<dbReference type="Pfam" id="PF00330">
    <property type="entry name" value="Aconitase"/>
    <property type="match status" value="2"/>
</dbReference>
<evidence type="ECO:0000313" key="9">
    <source>
        <dbReference type="Proteomes" id="UP000823868"/>
    </source>
</evidence>
<dbReference type="InterPro" id="IPR015931">
    <property type="entry name" value="Acnase/IPM_dHydase_lsu_aba_1/3"/>
</dbReference>
<reference evidence="8" key="2">
    <citation type="submission" date="2021-04" db="EMBL/GenBank/DDBJ databases">
        <authorList>
            <person name="Gilroy R."/>
        </authorList>
    </citation>
    <scope>NUCLEOTIDE SEQUENCE</scope>
    <source>
        <strain evidence="8">ChiBcec16_6824</strain>
    </source>
</reference>
<comment type="catalytic activity">
    <reaction evidence="6">
        <text>(2R,3S)-3-isopropylmalate = (2S)-2-isopropylmalate</text>
        <dbReference type="Rhea" id="RHEA:32287"/>
        <dbReference type="ChEBI" id="CHEBI:1178"/>
        <dbReference type="ChEBI" id="CHEBI:35121"/>
        <dbReference type="EC" id="4.2.1.33"/>
    </reaction>
</comment>
<keyword evidence="3 6" id="KW-0408">Iron</keyword>
<name>A0A9D1Y7R7_9FIRM</name>
<keyword evidence="6" id="KW-0100">Branched-chain amino acid biosynthesis</keyword>
<evidence type="ECO:0000256" key="1">
    <source>
        <dbReference type="ARBA" id="ARBA00022485"/>
    </source>
</evidence>
<comment type="cofactor">
    <cofactor evidence="6">
        <name>[4Fe-4S] cluster</name>
        <dbReference type="ChEBI" id="CHEBI:49883"/>
    </cofactor>
    <text evidence="6">Binds 1 [4Fe-4S] cluster per subunit.</text>
</comment>
<comment type="caution">
    <text evidence="8">The sequence shown here is derived from an EMBL/GenBank/DDBJ whole genome shotgun (WGS) entry which is preliminary data.</text>
</comment>
<dbReference type="InterPro" id="IPR036008">
    <property type="entry name" value="Aconitase_4Fe-4S_dom"/>
</dbReference>
<evidence type="ECO:0000256" key="2">
    <source>
        <dbReference type="ARBA" id="ARBA00022723"/>
    </source>
</evidence>
<evidence type="ECO:0000313" key="8">
    <source>
        <dbReference type="EMBL" id="HIY21036.1"/>
    </source>
</evidence>